<evidence type="ECO:0000256" key="2">
    <source>
        <dbReference type="ARBA" id="ARBA00004496"/>
    </source>
</evidence>
<dbReference type="FunFam" id="3.40.50.10490:FF:000001">
    <property type="entry name" value="Glutamine--fructose-6-phosphate aminotransferase [isomerizing]"/>
    <property type="match status" value="1"/>
</dbReference>
<evidence type="ECO:0000259" key="12">
    <source>
        <dbReference type="PROSITE" id="PS51464"/>
    </source>
</evidence>
<dbReference type="GO" id="GO:0006002">
    <property type="term" value="P:fructose 6-phosphate metabolic process"/>
    <property type="evidence" value="ECO:0007669"/>
    <property type="project" value="TreeGrafter"/>
</dbReference>
<dbReference type="InterPro" id="IPR005855">
    <property type="entry name" value="GFAT"/>
</dbReference>
<dbReference type="NCBIfam" id="TIGR01135">
    <property type="entry name" value="glmS"/>
    <property type="match status" value="1"/>
</dbReference>
<dbReference type="InterPro" id="IPR035466">
    <property type="entry name" value="GlmS/AgaS_SIS"/>
</dbReference>
<dbReference type="GO" id="GO:0097367">
    <property type="term" value="F:carbohydrate derivative binding"/>
    <property type="evidence" value="ECO:0007669"/>
    <property type="project" value="InterPro"/>
</dbReference>
<dbReference type="Proteomes" id="UP001144297">
    <property type="component" value="Unassembled WGS sequence"/>
</dbReference>
<dbReference type="GO" id="GO:0006487">
    <property type="term" value="P:protein N-linked glycosylation"/>
    <property type="evidence" value="ECO:0007669"/>
    <property type="project" value="TreeGrafter"/>
</dbReference>
<dbReference type="Pfam" id="PF13522">
    <property type="entry name" value="GATase_6"/>
    <property type="match status" value="1"/>
</dbReference>
<reference evidence="13" key="1">
    <citation type="submission" date="2022-12" db="EMBL/GenBank/DDBJ databases">
        <title>Reference genome sequencing for broad-spectrum identification of bacterial and archaeal isolates by mass spectrometry.</title>
        <authorList>
            <person name="Sekiguchi Y."/>
            <person name="Tourlousse D.M."/>
        </authorList>
    </citation>
    <scope>NUCLEOTIDE SEQUENCE</scope>
    <source>
        <strain evidence="13">TSL-P1</strain>
    </source>
</reference>
<dbReference type="InterPro" id="IPR047084">
    <property type="entry name" value="GFAT_N"/>
</dbReference>
<keyword evidence="9" id="KW-0315">Glutamine amidotransferase</keyword>
<comment type="function">
    <text evidence="10">Catalyzes the first step in hexosamine metabolism, converting fructose-6P into glucosamine-6P using glutamine as a nitrogen source.</text>
</comment>
<keyword evidence="8" id="KW-0677">Repeat</keyword>
<comment type="caution">
    <text evidence="13">The sequence shown here is derived from an EMBL/GenBank/DDBJ whole genome shotgun (WGS) entry which is preliminary data.</text>
</comment>
<dbReference type="SUPFAM" id="SSF56235">
    <property type="entry name" value="N-terminal nucleophile aminohydrolases (Ntn hydrolases)"/>
    <property type="match status" value="1"/>
</dbReference>
<evidence type="ECO:0000256" key="8">
    <source>
        <dbReference type="ARBA" id="ARBA00022737"/>
    </source>
</evidence>
<dbReference type="Gene3D" id="3.40.50.10490">
    <property type="entry name" value="Glucose-6-phosphate isomerase like protein, domain 1"/>
    <property type="match status" value="2"/>
</dbReference>
<dbReference type="EMBL" id="BSDX01000001">
    <property type="protein sequence ID" value="GLI52757.1"/>
    <property type="molecule type" value="Genomic_DNA"/>
</dbReference>
<evidence type="ECO:0000256" key="5">
    <source>
        <dbReference type="ARBA" id="ARBA00022490"/>
    </source>
</evidence>
<dbReference type="GO" id="GO:0005829">
    <property type="term" value="C:cytosol"/>
    <property type="evidence" value="ECO:0007669"/>
    <property type="project" value="TreeGrafter"/>
</dbReference>
<comment type="subunit">
    <text evidence="10">Homodimer.</text>
</comment>
<evidence type="ECO:0000259" key="11">
    <source>
        <dbReference type="PROSITE" id="PS51278"/>
    </source>
</evidence>
<evidence type="ECO:0000313" key="13">
    <source>
        <dbReference type="EMBL" id="GLI52757.1"/>
    </source>
</evidence>
<feature type="active site" description="For Fru-6P isomerization activity" evidence="10">
    <location>
        <position position="604"/>
    </location>
</feature>
<dbReference type="CDD" id="cd05009">
    <property type="entry name" value="SIS_GlmS_GlmD_2"/>
    <property type="match status" value="1"/>
</dbReference>
<evidence type="ECO:0000256" key="10">
    <source>
        <dbReference type="HAMAP-Rule" id="MF_00164"/>
    </source>
</evidence>
<evidence type="ECO:0000256" key="6">
    <source>
        <dbReference type="ARBA" id="ARBA00022576"/>
    </source>
</evidence>
<keyword evidence="7 10" id="KW-0808">Transferase</keyword>
<protein>
    <recommendedName>
        <fullName evidence="4 10">Glutamine--fructose-6-phosphate aminotransferase [isomerizing]</fullName>
        <ecNumber evidence="3 10">2.6.1.16</ecNumber>
    </recommendedName>
    <alternativeName>
        <fullName evidence="10">D-fructose-6-phosphate amidotransferase</fullName>
    </alternativeName>
    <alternativeName>
        <fullName evidence="10">GFAT</fullName>
    </alternativeName>
    <alternativeName>
        <fullName evidence="10">Glucosamine-6-phosphate synthase</fullName>
    </alternativeName>
    <alternativeName>
        <fullName evidence="10">Hexosephosphate aminotransferase</fullName>
    </alternativeName>
    <alternativeName>
        <fullName evidence="10">L-glutamine--D-fructose-6-phosphate amidotransferase</fullName>
    </alternativeName>
</protein>
<proteinExistence type="inferred from homology"/>
<dbReference type="FunFam" id="3.60.20.10:FF:000006">
    <property type="entry name" value="Glutamine--fructose-6-phosphate aminotransferase [isomerizing]"/>
    <property type="match status" value="1"/>
</dbReference>
<gene>
    <name evidence="10 13" type="primary">glmS</name>
    <name evidence="13" type="ORF">TISLANDTSLP1_04500</name>
</gene>
<dbReference type="NCBIfam" id="NF001484">
    <property type="entry name" value="PRK00331.1"/>
    <property type="match status" value="1"/>
</dbReference>
<feature type="domain" description="SIS" evidence="12">
    <location>
        <begin position="286"/>
        <end position="425"/>
    </location>
</feature>
<feature type="domain" description="Glutamine amidotransferase type-2" evidence="11">
    <location>
        <begin position="2"/>
        <end position="217"/>
    </location>
</feature>
<evidence type="ECO:0000256" key="4">
    <source>
        <dbReference type="ARBA" id="ARBA00016090"/>
    </source>
</evidence>
<dbReference type="InterPro" id="IPR035490">
    <property type="entry name" value="GlmS/FrlB_SIS"/>
</dbReference>
<dbReference type="SUPFAM" id="SSF53697">
    <property type="entry name" value="SIS domain"/>
    <property type="match status" value="1"/>
</dbReference>
<dbReference type="InterPro" id="IPR001347">
    <property type="entry name" value="SIS_dom"/>
</dbReference>
<feature type="initiator methionine" description="Removed" evidence="10">
    <location>
        <position position="1"/>
    </location>
</feature>
<keyword evidence="6 10" id="KW-0032">Aminotransferase</keyword>
<feature type="domain" description="SIS" evidence="12">
    <location>
        <begin position="458"/>
        <end position="599"/>
    </location>
</feature>
<sequence>MCGIIGYIGDKNAIQIVLDGLKKLEYRGYDSAGIACLLNGKIKTVKCKGKIKNLESLVDDSLKQSKMAIGHTRWATHGKPSDENAHPHCSGSIALVHNGIIENYAEIKKELQTEGYKFVSQTDTEVIAHLIRKYRENNLSLEDSIRKAVSRLRGSYAIVIMDDKEPDKLIGVRMESPLVVGISDGEKFIASDVPAFLNHCNKALFLEDGEMIILNKEGFRVYNLEGKEKKKTPVTITWTASMAEKGGFKHFMLKEIYEQPRALSDTIRGRVLSDQGKIVFEEFGLTRDEMRRIEKIYLVACGTSYHACLIGEYIIENIAQIPVEVDIASEFRYRNMPFEKNSLFVAITQSGETADTLAALRYAKKFGVKTLSICNVLGSTASREADAVFYTHSGPEIGVASTKAFTSQIVALYILSIGLSIAKGVFPKIFIKNLLEELLLLPRMAEETLLLDKKIQLLAKEVYRKPNFLYLGRGVNYPVALEGALKLKEISYIHAEGYAAGEMKHGPIALVEEGFPVVFIASDDLYLEKTISNIEEIKARDGFIITISSSKEEKLKKLSDRFIYVEGINSYLNTVLFSIPLQLLAYHVALLRGCDVDQPRNLAKSVTVE</sequence>
<dbReference type="GO" id="GO:0046349">
    <property type="term" value="P:amino sugar biosynthetic process"/>
    <property type="evidence" value="ECO:0007669"/>
    <property type="project" value="UniProtKB-ARBA"/>
</dbReference>
<dbReference type="PANTHER" id="PTHR10937:SF0">
    <property type="entry name" value="GLUTAMINE--FRUCTOSE-6-PHOSPHATE TRANSAMINASE (ISOMERIZING)"/>
    <property type="match status" value="1"/>
</dbReference>
<dbReference type="FunFam" id="3.40.50.10490:FF:000002">
    <property type="entry name" value="Glutamine--fructose-6-phosphate aminotransferase [isomerizing]"/>
    <property type="match status" value="1"/>
</dbReference>
<dbReference type="Pfam" id="PF01380">
    <property type="entry name" value="SIS"/>
    <property type="match status" value="2"/>
</dbReference>
<keyword evidence="5 10" id="KW-0963">Cytoplasm</keyword>
<name>A0A9W6LJJ5_9BACT</name>
<dbReference type="PROSITE" id="PS51464">
    <property type="entry name" value="SIS"/>
    <property type="match status" value="2"/>
</dbReference>
<dbReference type="PANTHER" id="PTHR10937">
    <property type="entry name" value="GLUCOSAMINE--FRUCTOSE-6-PHOSPHATE AMINOTRANSFERASE, ISOMERIZING"/>
    <property type="match status" value="1"/>
</dbReference>
<dbReference type="InterPro" id="IPR029055">
    <property type="entry name" value="Ntn_hydrolases_N"/>
</dbReference>
<evidence type="ECO:0000256" key="3">
    <source>
        <dbReference type="ARBA" id="ARBA00012916"/>
    </source>
</evidence>
<feature type="active site" description="Nucleophile; for GATase activity" evidence="10">
    <location>
        <position position="2"/>
    </location>
</feature>
<evidence type="ECO:0000313" key="14">
    <source>
        <dbReference type="Proteomes" id="UP001144297"/>
    </source>
</evidence>
<dbReference type="InterPro" id="IPR017932">
    <property type="entry name" value="GATase_2_dom"/>
</dbReference>
<dbReference type="InterPro" id="IPR046348">
    <property type="entry name" value="SIS_dom_sf"/>
</dbReference>
<dbReference type="GO" id="GO:0005975">
    <property type="term" value="P:carbohydrate metabolic process"/>
    <property type="evidence" value="ECO:0007669"/>
    <property type="project" value="UniProtKB-UniRule"/>
</dbReference>
<dbReference type="PROSITE" id="PS51278">
    <property type="entry name" value="GATASE_TYPE_2"/>
    <property type="match status" value="1"/>
</dbReference>
<dbReference type="GO" id="GO:0006047">
    <property type="term" value="P:UDP-N-acetylglucosamine metabolic process"/>
    <property type="evidence" value="ECO:0007669"/>
    <property type="project" value="TreeGrafter"/>
</dbReference>
<keyword evidence="14" id="KW-1185">Reference proteome</keyword>
<dbReference type="HAMAP" id="MF_00164">
    <property type="entry name" value="GlmS"/>
    <property type="match status" value="1"/>
</dbReference>
<organism evidence="13 14">
    <name type="scientific">Thermodesulfovibrio yellowstonii</name>
    <dbReference type="NCBI Taxonomy" id="28262"/>
    <lineage>
        <taxon>Bacteria</taxon>
        <taxon>Pseudomonadati</taxon>
        <taxon>Nitrospirota</taxon>
        <taxon>Thermodesulfovibrionia</taxon>
        <taxon>Thermodesulfovibrionales</taxon>
        <taxon>Thermodesulfovibrionaceae</taxon>
        <taxon>Thermodesulfovibrio</taxon>
    </lineage>
</organism>
<accession>A0A9W6LJJ5</accession>
<comment type="subcellular location">
    <subcellularLocation>
        <location evidence="2 10">Cytoplasm</location>
    </subcellularLocation>
</comment>
<dbReference type="CDD" id="cd05008">
    <property type="entry name" value="SIS_GlmS_GlmD_1"/>
    <property type="match status" value="1"/>
</dbReference>
<evidence type="ECO:0000256" key="1">
    <source>
        <dbReference type="ARBA" id="ARBA00001031"/>
    </source>
</evidence>
<dbReference type="Gene3D" id="3.60.20.10">
    <property type="entry name" value="Glutamine Phosphoribosylpyrophosphate, subunit 1, domain 1"/>
    <property type="match status" value="1"/>
</dbReference>
<comment type="catalytic activity">
    <reaction evidence="1 10">
        <text>D-fructose 6-phosphate + L-glutamine = D-glucosamine 6-phosphate + L-glutamate</text>
        <dbReference type="Rhea" id="RHEA:13237"/>
        <dbReference type="ChEBI" id="CHEBI:29985"/>
        <dbReference type="ChEBI" id="CHEBI:58359"/>
        <dbReference type="ChEBI" id="CHEBI:58725"/>
        <dbReference type="ChEBI" id="CHEBI:61527"/>
        <dbReference type="EC" id="2.6.1.16"/>
    </reaction>
</comment>
<evidence type="ECO:0000256" key="9">
    <source>
        <dbReference type="ARBA" id="ARBA00022962"/>
    </source>
</evidence>
<evidence type="ECO:0000256" key="7">
    <source>
        <dbReference type="ARBA" id="ARBA00022679"/>
    </source>
</evidence>
<dbReference type="GO" id="GO:0004360">
    <property type="term" value="F:glutamine-fructose-6-phosphate transaminase (isomerizing) activity"/>
    <property type="evidence" value="ECO:0007669"/>
    <property type="project" value="UniProtKB-UniRule"/>
</dbReference>
<dbReference type="AlphaFoldDB" id="A0A9W6LJJ5"/>
<dbReference type="EC" id="2.6.1.16" evidence="3 10"/>
<dbReference type="CDD" id="cd00714">
    <property type="entry name" value="GFAT"/>
    <property type="match status" value="1"/>
</dbReference>